<evidence type="ECO:0000313" key="1">
    <source>
        <dbReference type="EMBL" id="JAE29891.1"/>
    </source>
</evidence>
<sequence length="66" mass="7567">MFHHTSPWSSMTPLSPNGKKDYNLRYCLWCISFMNSSAATIDANCDQSAAILYHVRCCYLFEIKLA</sequence>
<accession>A0A0A9H4V9</accession>
<proteinExistence type="predicted"/>
<dbReference type="EMBL" id="GBRH01168005">
    <property type="protein sequence ID" value="JAE29891.1"/>
    <property type="molecule type" value="Transcribed_RNA"/>
</dbReference>
<dbReference type="AlphaFoldDB" id="A0A0A9H4V9"/>
<reference evidence="1" key="1">
    <citation type="submission" date="2014-09" db="EMBL/GenBank/DDBJ databases">
        <authorList>
            <person name="Magalhaes I.L.F."/>
            <person name="Oliveira U."/>
            <person name="Santos F.R."/>
            <person name="Vidigal T.H.D.A."/>
            <person name="Brescovit A.D."/>
            <person name="Santos A.J."/>
        </authorList>
    </citation>
    <scope>NUCLEOTIDE SEQUENCE</scope>
    <source>
        <tissue evidence="1">Shoot tissue taken approximately 20 cm above the soil surface</tissue>
    </source>
</reference>
<organism evidence="1">
    <name type="scientific">Arundo donax</name>
    <name type="common">Giant reed</name>
    <name type="synonym">Donax arundinaceus</name>
    <dbReference type="NCBI Taxonomy" id="35708"/>
    <lineage>
        <taxon>Eukaryota</taxon>
        <taxon>Viridiplantae</taxon>
        <taxon>Streptophyta</taxon>
        <taxon>Embryophyta</taxon>
        <taxon>Tracheophyta</taxon>
        <taxon>Spermatophyta</taxon>
        <taxon>Magnoliopsida</taxon>
        <taxon>Liliopsida</taxon>
        <taxon>Poales</taxon>
        <taxon>Poaceae</taxon>
        <taxon>PACMAD clade</taxon>
        <taxon>Arundinoideae</taxon>
        <taxon>Arundineae</taxon>
        <taxon>Arundo</taxon>
    </lineage>
</organism>
<protein>
    <submittedName>
        <fullName evidence="1">Uncharacterized protein</fullName>
    </submittedName>
</protein>
<name>A0A0A9H4V9_ARUDO</name>
<reference evidence="1" key="2">
    <citation type="journal article" date="2015" name="Data Brief">
        <title>Shoot transcriptome of the giant reed, Arundo donax.</title>
        <authorList>
            <person name="Barrero R.A."/>
            <person name="Guerrero F.D."/>
            <person name="Moolhuijzen P."/>
            <person name="Goolsby J.A."/>
            <person name="Tidwell J."/>
            <person name="Bellgard S.E."/>
            <person name="Bellgard M.I."/>
        </authorList>
    </citation>
    <scope>NUCLEOTIDE SEQUENCE</scope>
    <source>
        <tissue evidence="1">Shoot tissue taken approximately 20 cm above the soil surface</tissue>
    </source>
</reference>